<keyword evidence="3" id="KW-1185">Reference proteome</keyword>
<keyword evidence="1" id="KW-0472">Membrane</keyword>
<dbReference type="Proteomes" id="UP000094469">
    <property type="component" value="Unassembled WGS sequence"/>
</dbReference>
<evidence type="ECO:0000256" key="1">
    <source>
        <dbReference type="SAM" id="Phobius"/>
    </source>
</evidence>
<protein>
    <submittedName>
        <fullName evidence="2">Uncharacterized protein</fullName>
    </submittedName>
</protein>
<keyword evidence="1" id="KW-1133">Transmembrane helix</keyword>
<dbReference type="RefSeq" id="WP_069640215.1">
    <property type="nucleotide sequence ID" value="NZ_JAFLWE010000015.1"/>
</dbReference>
<name>A0A1E5HC34_9ENTE</name>
<evidence type="ECO:0000313" key="2">
    <source>
        <dbReference type="EMBL" id="OEG22386.1"/>
    </source>
</evidence>
<keyword evidence="1" id="KW-0812">Transmembrane</keyword>
<sequence length="89" mass="10076">MNSKRIFSLFWGIVALLISFGILRILTKVSDNDFAGKGTAIYAIVAILYMIITIGLAKYYSKKFAYFLILLLFLSVLSPLLLIFTLNNY</sequence>
<dbReference type="STRING" id="1131292.BCR24_15810"/>
<dbReference type="AlphaFoldDB" id="A0A1E5HC34"/>
<evidence type="ECO:0000313" key="3">
    <source>
        <dbReference type="Proteomes" id="UP000094469"/>
    </source>
</evidence>
<feature type="transmembrane region" description="Helical" evidence="1">
    <location>
        <begin position="39"/>
        <end position="57"/>
    </location>
</feature>
<organism evidence="2 3">
    <name type="scientific">Enterococcus ureilyticus</name>
    <dbReference type="NCBI Taxonomy" id="1131292"/>
    <lineage>
        <taxon>Bacteria</taxon>
        <taxon>Bacillati</taxon>
        <taxon>Bacillota</taxon>
        <taxon>Bacilli</taxon>
        <taxon>Lactobacillales</taxon>
        <taxon>Enterococcaceae</taxon>
        <taxon>Enterococcus</taxon>
    </lineage>
</organism>
<proteinExistence type="predicted"/>
<comment type="caution">
    <text evidence="2">The sequence shown here is derived from an EMBL/GenBank/DDBJ whole genome shotgun (WGS) entry which is preliminary data.</text>
</comment>
<dbReference type="EMBL" id="MIKC01000020">
    <property type="protein sequence ID" value="OEG22386.1"/>
    <property type="molecule type" value="Genomic_DNA"/>
</dbReference>
<reference evidence="3" key="1">
    <citation type="submission" date="2016-09" db="EMBL/GenBank/DDBJ databases">
        <authorList>
            <person name="Gulvik C.A."/>
        </authorList>
    </citation>
    <scope>NUCLEOTIDE SEQUENCE [LARGE SCALE GENOMIC DNA]</scope>
    <source>
        <strain evidence="3">LMG 26676</strain>
    </source>
</reference>
<feature type="transmembrane region" description="Helical" evidence="1">
    <location>
        <begin position="64"/>
        <end position="86"/>
    </location>
</feature>
<feature type="transmembrane region" description="Helical" evidence="1">
    <location>
        <begin position="7"/>
        <end position="27"/>
    </location>
</feature>
<gene>
    <name evidence="2" type="ORF">BCR24_15810</name>
</gene>
<accession>A0A1E5HC34</accession>